<sequence>MTRMKQYLIYLALAVAVVLFVLSVVLHVLPDWYVWLSGVLVFGSNLVERMSEQSGKWSGWTIVVCIETILSLLVFLKHLLGL</sequence>
<evidence type="ECO:0000313" key="3">
    <source>
        <dbReference type="Proteomes" id="UP000195897"/>
    </source>
</evidence>
<dbReference type="Proteomes" id="UP000195897">
    <property type="component" value="Unassembled WGS sequence"/>
</dbReference>
<evidence type="ECO:0000313" key="2">
    <source>
        <dbReference type="EMBL" id="OUP51403.1"/>
    </source>
</evidence>
<dbReference type="RefSeq" id="WP_087374557.1">
    <property type="nucleotide sequence ID" value="NZ_NFKK01000023.1"/>
</dbReference>
<dbReference type="AlphaFoldDB" id="A0A1Y4L3N3"/>
<organism evidence="2 3">
    <name type="scientific">Butyricicoccus pullicaecorum</name>
    <dbReference type="NCBI Taxonomy" id="501571"/>
    <lineage>
        <taxon>Bacteria</taxon>
        <taxon>Bacillati</taxon>
        <taxon>Bacillota</taxon>
        <taxon>Clostridia</taxon>
        <taxon>Eubacteriales</taxon>
        <taxon>Butyricicoccaceae</taxon>
        <taxon>Butyricicoccus</taxon>
    </lineage>
</organism>
<accession>A0A1Y4L3N3</accession>
<comment type="caution">
    <text evidence="2">The sequence shown here is derived from an EMBL/GenBank/DDBJ whole genome shotgun (WGS) entry which is preliminary data.</text>
</comment>
<reference evidence="3" key="1">
    <citation type="submission" date="2017-04" db="EMBL/GenBank/DDBJ databases">
        <title>Function of individual gut microbiota members based on whole genome sequencing of pure cultures obtained from chicken caecum.</title>
        <authorList>
            <person name="Medvecky M."/>
            <person name="Cejkova D."/>
            <person name="Polansky O."/>
            <person name="Karasova D."/>
            <person name="Kubasova T."/>
            <person name="Cizek A."/>
            <person name="Rychlik I."/>
        </authorList>
    </citation>
    <scope>NUCLEOTIDE SEQUENCE [LARGE SCALE GENOMIC DNA]</scope>
    <source>
        <strain evidence="3">An180</strain>
    </source>
</reference>
<gene>
    <name evidence="2" type="ORF">B5F17_13290</name>
</gene>
<keyword evidence="1" id="KW-0472">Membrane</keyword>
<feature type="transmembrane region" description="Helical" evidence="1">
    <location>
        <begin position="7"/>
        <end position="26"/>
    </location>
</feature>
<protein>
    <submittedName>
        <fullName evidence="2">Uncharacterized protein</fullName>
    </submittedName>
</protein>
<feature type="transmembrane region" description="Helical" evidence="1">
    <location>
        <begin position="60"/>
        <end position="80"/>
    </location>
</feature>
<proteinExistence type="predicted"/>
<name>A0A1Y4L3N3_9FIRM</name>
<dbReference type="EMBL" id="NFKK01000023">
    <property type="protein sequence ID" value="OUP51403.1"/>
    <property type="molecule type" value="Genomic_DNA"/>
</dbReference>
<keyword evidence="1" id="KW-0812">Transmembrane</keyword>
<evidence type="ECO:0000256" key="1">
    <source>
        <dbReference type="SAM" id="Phobius"/>
    </source>
</evidence>
<keyword evidence="1" id="KW-1133">Transmembrane helix</keyword>